<evidence type="ECO:0000256" key="4">
    <source>
        <dbReference type="ARBA" id="ARBA00022989"/>
    </source>
</evidence>
<evidence type="ECO:0000313" key="7">
    <source>
        <dbReference type="EMBL" id="MDZ5034928.1"/>
    </source>
</evidence>
<evidence type="ECO:0000313" key="8">
    <source>
        <dbReference type="Proteomes" id="UP001289066"/>
    </source>
</evidence>
<dbReference type="RefSeq" id="WP_416173805.1">
    <property type="nucleotide sequence ID" value="NZ_WNVG01001074.1"/>
</dbReference>
<dbReference type="GO" id="GO:0015658">
    <property type="term" value="F:branched-chain amino acid transmembrane transporter activity"/>
    <property type="evidence" value="ECO:0007669"/>
    <property type="project" value="InterPro"/>
</dbReference>
<dbReference type="Pfam" id="PF02653">
    <property type="entry name" value="BPD_transp_2"/>
    <property type="match status" value="1"/>
</dbReference>
<protein>
    <submittedName>
        <fullName evidence="7">Branched-chain amino acid ABC transporter permease</fullName>
    </submittedName>
</protein>
<dbReference type="InterPro" id="IPR043428">
    <property type="entry name" value="LivM-like"/>
</dbReference>
<dbReference type="PANTHER" id="PTHR30482:SF10">
    <property type="entry name" value="HIGH-AFFINITY BRANCHED-CHAIN AMINO ACID TRANSPORT PROTEIN BRAE"/>
    <property type="match status" value="1"/>
</dbReference>
<reference evidence="7" key="1">
    <citation type="submission" date="2019-11" db="EMBL/GenBank/DDBJ databases">
        <title>Characterization of Clostridium perfringens isolates from swine manure treated agricultural soils.</title>
        <authorList>
            <person name="Wushke S.T."/>
        </authorList>
    </citation>
    <scope>NUCLEOTIDE SEQUENCE</scope>
    <source>
        <strain evidence="7">X15</strain>
    </source>
</reference>
<evidence type="ECO:0000256" key="3">
    <source>
        <dbReference type="ARBA" id="ARBA00022692"/>
    </source>
</evidence>
<evidence type="ECO:0000256" key="2">
    <source>
        <dbReference type="ARBA" id="ARBA00022475"/>
    </source>
</evidence>
<name>A0AAW9J8I6_CLOPF</name>
<dbReference type="AlphaFoldDB" id="A0AAW9J8I6"/>
<organism evidence="7 8">
    <name type="scientific">Clostridium perfringens</name>
    <dbReference type="NCBI Taxonomy" id="1502"/>
    <lineage>
        <taxon>Bacteria</taxon>
        <taxon>Bacillati</taxon>
        <taxon>Bacillota</taxon>
        <taxon>Clostridia</taxon>
        <taxon>Eubacteriales</taxon>
        <taxon>Clostridiaceae</taxon>
        <taxon>Clostridium</taxon>
    </lineage>
</organism>
<dbReference type="InterPro" id="IPR001851">
    <property type="entry name" value="ABC_transp_permease"/>
</dbReference>
<feature type="transmembrane region" description="Helical" evidence="6">
    <location>
        <begin position="36"/>
        <end position="56"/>
    </location>
</feature>
<keyword evidence="3 6" id="KW-0812">Transmembrane</keyword>
<accession>A0AAW9J8I6</accession>
<evidence type="ECO:0000256" key="5">
    <source>
        <dbReference type="ARBA" id="ARBA00023136"/>
    </source>
</evidence>
<keyword evidence="2" id="KW-1003">Cell membrane</keyword>
<dbReference type="Proteomes" id="UP001289066">
    <property type="component" value="Unassembled WGS sequence"/>
</dbReference>
<evidence type="ECO:0000256" key="1">
    <source>
        <dbReference type="ARBA" id="ARBA00004651"/>
    </source>
</evidence>
<keyword evidence="5 6" id="KW-0472">Membrane</keyword>
<dbReference type="GO" id="GO:0005886">
    <property type="term" value="C:plasma membrane"/>
    <property type="evidence" value="ECO:0007669"/>
    <property type="project" value="UniProtKB-SubCell"/>
</dbReference>
<dbReference type="PANTHER" id="PTHR30482">
    <property type="entry name" value="HIGH-AFFINITY BRANCHED-CHAIN AMINO ACID TRANSPORT SYSTEM PERMEASE"/>
    <property type="match status" value="1"/>
</dbReference>
<comment type="subcellular location">
    <subcellularLocation>
        <location evidence="1">Cell membrane</location>
        <topology evidence="1">Multi-pass membrane protein</topology>
    </subcellularLocation>
</comment>
<feature type="non-terminal residue" evidence="7">
    <location>
        <position position="119"/>
    </location>
</feature>
<feature type="transmembrane region" description="Helical" evidence="6">
    <location>
        <begin position="12"/>
        <end position="30"/>
    </location>
</feature>
<dbReference type="EMBL" id="WNVG01001074">
    <property type="protein sequence ID" value="MDZ5034928.1"/>
    <property type="molecule type" value="Genomic_DNA"/>
</dbReference>
<feature type="transmembrane region" description="Helical" evidence="6">
    <location>
        <begin position="63"/>
        <end position="82"/>
    </location>
</feature>
<sequence length="119" mass="12912">MKKLLENRYIKYILFGVLLAFLPLVEQMGIIKSSTVTIFGTILFYAIVAIGLNVLLGYSGLKSLGTAGFMGLGAYLSAYLTGDLKFPFIVSLIIYIVVPLLIGLLIGLLSLRISGMYLA</sequence>
<comment type="caution">
    <text evidence="7">The sequence shown here is derived from an EMBL/GenBank/DDBJ whole genome shotgun (WGS) entry which is preliminary data.</text>
</comment>
<gene>
    <name evidence="7" type="ORF">GNF81_19765</name>
</gene>
<proteinExistence type="predicted"/>
<feature type="transmembrane region" description="Helical" evidence="6">
    <location>
        <begin position="88"/>
        <end position="111"/>
    </location>
</feature>
<keyword evidence="4 6" id="KW-1133">Transmembrane helix</keyword>
<evidence type="ECO:0000256" key="6">
    <source>
        <dbReference type="SAM" id="Phobius"/>
    </source>
</evidence>